<feature type="non-terminal residue" evidence="4">
    <location>
        <position position="487"/>
    </location>
</feature>
<keyword evidence="1" id="KW-0175">Coiled coil</keyword>
<proteinExistence type="predicted"/>
<dbReference type="InterPro" id="IPR036397">
    <property type="entry name" value="RNaseH_sf"/>
</dbReference>
<sequence length="487" mass="56883">KDNRMADFLSRLNEKEEIRMNIKSLVRPEIKSTLKDRIIRAQSSLTDTFPQELNKFDEFWRDEDGKIFIPDKADELKNELVDLFHAHVLGGHFGKKYTAERIREAGFFWKGLNNFVKSRVDKCLICMKNKPLLAPSVMGTIMKKEVFEEISIDSLGPITKEEENPVKYIIVIIDNFSRFVELYPTESTTGKEAADAVLNCIVARHGLPKCIRTDAGPQYKNELIHSLCEALNRMVIVERVNREIWKHLKTGFTRGLRRQDWPDMLPLIMNILNNRKSENWKYSPHELMYGSSKKRNQLITALVERDDSRPFSSFTEEEQATVFDKHIEILDKRLKKRRKTVEEEQEKALDAREKRLDDADGPKEFGEGDLVLLTRQKQARKGQSLNLGPYKVIKKTSKFYYRVEGLNGEKPFKVHISRMRECDVDEDEETLKSLQATDEEEFELDRIISHTGRGKRTIKFVVRWKGYEEDQDSELAFKELKDCEVLD</sequence>
<dbReference type="Gene3D" id="2.40.50.40">
    <property type="match status" value="1"/>
</dbReference>
<keyword evidence="5" id="KW-1185">Reference proteome</keyword>
<name>A0ABQ5KL89_9EUKA</name>
<dbReference type="PANTHER" id="PTHR37984:SF5">
    <property type="entry name" value="PROTEIN NYNRIN-LIKE"/>
    <property type="match status" value="1"/>
</dbReference>
<comment type="caution">
    <text evidence="4">The sequence shown here is derived from an EMBL/GenBank/DDBJ whole genome shotgun (WGS) entry which is preliminary data.</text>
</comment>
<feature type="non-terminal residue" evidence="4">
    <location>
        <position position="1"/>
    </location>
</feature>
<dbReference type="Pfam" id="PF17921">
    <property type="entry name" value="Integrase_H2C2"/>
    <property type="match status" value="1"/>
</dbReference>
<dbReference type="InterPro" id="IPR001584">
    <property type="entry name" value="Integrase_cat-core"/>
</dbReference>
<dbReference type="Gene3D" id="3.30.420.10">
    <property type="entry name" value="Ribonuclease H-like superfamily/Ribonuclease H"/>
    <property type="match status" value="1"/>
</dbReference>
<reference evidence="4" key="1">
    <citation type="submission" date="2022-03" db="EMBL/GenBank/DDBJ databases">
        <title>Draft genome sequence of Aduncisulcus paluster, a free-living microaerophilic Fornicata.</title>
        <authorList>
            <person name="Yuyama I."/>
            <person name="Kume K."/>
            <person name="Tamura T."/>
            <person name="Inagaki Y."/>
            <person name="Hashimoto T."/>
        </authorList>
    </citation>
    <scope>NUCLEOTIDE SEQUENCE</scope>
    <source>
        <strain evidence="4">NY0171</strain>
    </source>
</reference>
<feature type="coiled-coil region" evidence="1">
    <location>
        <begin position="327"/>
        <end position="354"/>
    </location>
</feature>
<accession>A0ABQ5KL89</accession>
<dbReference type="InterPro" id="IPR016197">
    <property type="entry name" value="Chromo-like_dom_sf"/>
</dbReference>
<dbReference type="PANTHER" id="PTHR37984">
    <property type="entry name" value="PROTEIN CBG26694"/>
    <property type="match status" value="1"/>
</dbReference>
<protein>
    <submittedName>
        <fullName evidence="4">Uncharacterized protein</fullName>
    </submittedName>
</protein>
<dbReference type="SUPFAM" id="SSF53098">
    <property type="entry name" value="Ribonuclease H-like"/>
    <property type="match status" value="1"/>
</dbReference>
<feature type="domain" description="Integrase catalytic" evidence="3">
    <location>
        <begin position="131"/>
        <end position="232"/>
    </location>
</feature>
<dbReference type="InterPro" id="IPR050951">
    <property type="entry name" value="Retrovirus_Pol_polyprotein"/>
</dbReference>
<feature type="domain" description="Chromo" evidence="2">
    <location>
        <begin position="442"/>
        <end position="487"/>
    </location>
</feature>
<dbReference type="SUPFAM" id="SSF54160">
    <property type="entry name" value="Chromo domain-like"/>
    <property type="match status" value="1"/>
</dbReference>
<evidence type="ECO:0000313" key="4">
    <source>
        <dbReference type="EMBL" id="GKT33275.1"/>
    </source>
</evidence>
<dbReference type="InterPro" id="IPR000953">
    <property type="entry name" value="Chromo/chromo_shadow_dom"/>
</dbReference>
<dbReference type="PROSITE" id="PS50994">
    <property type="entry name" value="INTEGRASE"/>
    <property type="match status" value="1"/>
</dbReference>
<evidence type="ECO:0000256" key="1">
    <source>
        <dbReference type="SAM" id="Coils"/>
    </source>
</evidence>
<evidence type="ECO:0000313" key="5">
    <source>
        <dbReference type="Proteomes" id="UP001057375"/>
    </source>
</evidence>
<dbReference type="Gene3D" id="1.10.340.70">
    <property type="match status" value="1"/>
</dbReference>
<dbReference type="Pfam" id="PF00665">
    <property type="entry name" value="rve"/>
    <property type="match status" value="1"/>
</dbReference>
<dbReference type="EMBL" id="BQXS01010191">
    <property type="protein sequence ID" value="GKT33275.1"/>
    <property type="molecule type" value="Genomic_DNA"/>
</dbReference>
<dbReference type="PROSITE" id="PS50013">
    <property type="entry name" value="CHROMO_2"/>
    <property type="match status" value="1"/>
</dbReference>
<dbReference type="Proteomes" id="UP001057375">
    <property type="component" value="Unassembled WGS sequence"/>
</dbReference>
<dbReference type="InterPro" id="IPR012337">
    <property type="entry name" value="RNaseH-like_sf"/>
</dbReference>
<evidence type="ECO:0000259" key="2">
    <source>
        <dbReference type="PROSITE" id="PS50013"/>
    </source>
</evidence>
<dbReference type="InterPro" id="IPR041588">
    <property type="entry name" value="Integrase_H2C2"/>
</dbReference>
<gene>
    <name evidence="4" type="ORF">ADUPG1_007237</name>
</gene>
<organism evidence="4 5">
    <name type="scientific">Aduncisulcus paluster</name>
    <dbReference type="NCBI Taxonomy" id="2918883"/>
    <lineage>
        <taxon>Eukaryota</taxon>
        <taxon>Metamonada</taxon>
        <taxon>Carpediemonas-like organisms</taxon>
        <taxon>Aduncisulcus</taxon>
    </lineage>
</organism>
<evidence type="ECO:0000259" key="3">
    <source>
        <dbReference type="PROSITE" id="PS50994"/>
    </source>
</evidence>